<dbReference type="AlphaFoldDB" id="A0A1H4SXM4"/>
<sequence>MDERVKLKRNRIKPAGSLEERLQRFADQAKTAASLAPPGPERDALIAKVKKAELAAAAAQRLGE</sequence>
<organism evidence="1 2">
    <name type="scientific">Bradyrhizobium lablabi</name>
    <dbReference type="NCBI Taxonomy" id="722472"/>
    <lineage>
        <taxon>Bacteria</taxon>
        <taxon>Pseudomonadati</taxon>
        <taxon>Pseudomonadota</taxon>
        <taxon>Alphaproteobacteria</taxon>
        <taxon>Hyphomicrobiales</taxon>
        <taxon>Nitrobacteraceae</taxon>
        <taxon>Bradyrhizobium</taxon>
    </lineage>
</organism>
<evidence type="ECO:0000313" key="2">
    <source>
        <dbReference type="Proteomes" id="UP000183208"/>
    </source>
</evidence>
<evidence type="ECO:0000313" key="1">
    <source>
        <dbReference type="EMBL" id="SEC48945.1"/>
    </source>
</evidence>
<accession>A0A1H4SXM4</accession>
<protein>
    <submittedName>
        <fullName evidence="1">Uncharacterized protein</fullName>
    </submittedName>
</protein>
<reference evidence="1 2" key="1">
    <citation type="submission" date="2016-10" db="EMBL/GenBank/DDBJ databases">
        <authorList>
            <person name="de Groot N.N."/>
        </authorList>
    </citation>
    <scope>NUCLEOTIDE SEQUENCE [LARGE SCALE GENOMIC DNA]</scope>
    <source>
        <strain evidence="1 2">GAS522</strain>
    </source>
</reference>
<proteinExistence type="predicted"/>
<dbReference type="RefSeq" id="WP_074817500.1">
    <property type="nucleotide sequence ID" value="NZ_FNTI01000001.1"/>
</dbReference>
<gene>
    <name evidence="1" type="ORF">SAMN05444171_1537</name>
</gene>
<dbReference type="EMBL" id="FNTI01000001">
    <property type="protein sequence ID" value="SEC48945.1"/>
    <property type="molecule type" value="Genomic_DNA"/>
</dbReference>
<name>A0A1H4SXM4_9BRAD</name>
<dbReference type="Proteomes" id="UP000183208">
    <property type="component" value="Unassembled WGS sequence"/>
</dbReference>